<accession>A0A248UFJ6</accession>
<dbReference type="Proteomes" id="UP000215256">
    <property type="component" value="Chromosome 1"/>
</dbReference>
<dbReference type="InterPro" id="IPR050155">
    <property type="entry name" value="HAD-like_hydrolase_sf"/>
</dbReference>
<evidence type="ECO:0000313" key="2">
    <source>
        <dbReference type="EMBL" id="KAA9366474.1"/>
    </source>
</evidence>
<dbReference type="Gene3D" id="1.10.150.240">
    <property type="entry name" value="Putative phosphatase, domain 2"/>
    <property type="match status" value="1"/>
</dbReference>
<proteinExistence type="predicted"/>
<dbReference type="PANTHER" id="PTHR43434">
    <property type="entry name" value="PHOSPHOGLYCOLATE PHOSPHATASE"/>
    <property type="match status" value="1"/>
</dbReference>
<dbReference type="AlphaFoldDB" id="A0A248UFJ6"/>
<name>A0A248UFJ6_9HYPH</name>
<dbReference type="InterPro" id="IPR023214">
    <property type="entry name" value="HAD_sf"/>
</dbReference>
<protein>
    <submittedName>
        <fullName evidence="1">HAD hydrolase, IA, variant 1 family protein</fullName>
    </submittedName>
    <submittedName>
        <fullName evidence="2">HAD-IA family hydrolase</fullName>
    </submittedName>
</protein>
<dbReference type="SFLD" id="SFLDG01135">
    <property type="entry name" value="C1.5.6:_HAD__Beta-PGM__Phospha"/>
    <property type="match status" value="1"/>
</dbReference>
<evidence type="ECO:0000313" key="4">
    <source>
        <dbReference type="Proteomes" id="UP000327108"/>
    </source>
</evidence>
<keyword evidence="1" id="KW-0378">Hydrolase</keyword>
<dbReference type="OrthoDB" id="9782449at2"/>
<dbReference type="SFLD" id="SFLDS00003">
    <property type="entry name" value="Haloacid_Dehalogenase"/>
    <property type="match status" value="1"/>
</dbReference>
<reference evidence="2 4" key="2">
    <citation type="submission" date="2019-09" db="EMBL/GenBank/DDBJ databases">
        <title>Biological control of the noxious weed angled onion (Allium triquetrum) thwarted by endophytic bacteria in Victoria, Australia.</title>
        <authorList>
            <person name="Tehranchian P."/>
            <person name="Adair R.J."/>
            <person name="Van T.H."/>
            <person name="Morrison P.D."/>
            <person name="Williams H."/>
            <person name="Lawrie A.C."/>
        </authorList>
    </citation>
    <scope>NUCLEOTIDE SEQUENCE [LARGE SCALE GENOMIC DNA]</scope>
    <source>
        <strain evidence="2 4">RPTAtOch1</strain>
    </source>
</reference>
<sequence length="223" mass="24335">MKLVLFDCDGTLVDSGDTIHHCMAASFIDAGLQPPEIAQTHSIIGLSLPLAIAQLLGREVDEQVNWLTQRYKENFVRLRQAPDFAEPLYDGILPLLTELGSRDDLLLGIVTGKSQRGVRSVFERHGIGHHFMVIRTADDCPSKPHPAMVLESCAEMGIEPDQTIVIGDAIYDMQMARSAGARAAGVSWGYHGPTSLVEAGAHHVLNKPEELHAILHEMDALVS</sequence>
<dbReference type="InterPro" id="IPR023198">
    <property type="entry name" value="PGP-like_dom2"/>
</dbReference>
<dbReference type="PANTHER" id="PTHR43434:SF24">
    <property type="entry name" value="HYDROLASE-RELATED"/>
    <property type="match status" value="1"/>
</dbReference>
<dbReference type="Pfam" id="PF13419">
    <property type="entry name" value="HAD_2"/>
    <property type="match status" value="1"/>
</dbReference>
<dbReference type="EMBL" id="CP022604">
    <property type="protein sequence ID" value="ASV85392.1"/>
    <property type="molecule type" value="Genomic_DNA"/>
</dbReference>
<dbReference type="Proteomes" id="UP000327108">
    <property type="component" value="Unassembled WGS sequence"/>
</dbReference>
<dbReference type="NCBIfam" id="TIGR01549">
    <property type="entry name" value="HAD-SF-IA-v1"/>
    <property type="match status" value="1"/>
</dbReference>
<evidence type="ECO:0000313" key="1">
    <source>
        <dbReference type="EMBL" id="ASV85392.1"/>
    </source>
</evidence>
<dbReference type="EMBL" id="VYXQ01000018">
    <property type="protein sequence ID" value="KAA9366474.1"/>
    <property type="molecule type" value="Genomic_DNA"/>
</dbReference>
<dbReference type="GO" id="GO:0006281">
    <property type="term" value="P:DNA repair"/>
    <property type="evidence" value="ECO:0007669"/>
    <property type="project" value="TreeGrafter"/>
</dbReference>
<keyword evidence="4" id="KW-1185">Reference proteome</keyword>
<dbReference type="GO" id="GO:0005829">
    <property type="term" value="C:cytosol"/>
    <property type="evidence" value="ECO:0007669"/>
    <property type="project" value="TreeGrafter"/>
</dbReference>
<evidence type="ECO:0000313" key="3">
    <source>
        <dbReference type="Proteomes" id="UP000215256"/>
    </source>
</evidence>
<dbReference type="Gene3D" id="3.40.50.1000">
    <property type="entry name" value="HAD superfamily/HAD-like"/>
    <property type="match status" value="1"/>
</dbReference>
<dbReference type="SUPFAM" id="SSF56784">
    <property type="entry name" value="HAD-like"/>
    <property type="match status" value="1"/>
</dbReference>
<dbReference type="InterPro" id="IPR036412">
    <property type="entry name" value="HAD-like_sf"/>
</dbReference>
<dbReference type="InterPro" id="IPR006439">
    <property type="entry name" value="HAD-SF_hydro_IA"/>
</dbReference>
<dbReference type="RefSeq" id="WP_095446624.1">
    <property type="nucleotide sequence ID" value="NZ_CP022604.1"/>
</dbReference>
<dbReference type="SFLD" id="SFLDG01129">
    <property type="entry name" value="C1.5:_HAD__Beta-PGM__Phosphata"/>
    <property type="match status" value="1"/>
</dbReference>
<reference evidence="1 3" key="1">
    <citation type="submission" date="2017-07" db="EMBL/GenBank/DDBJ databases">
        <title>Phylogenetic study on the rhizospheric bacterium Ochrobactrum sp. A44.</title>
        <authorList>
            <person name="Krzyzanowska D.M."/>
            <person name="Ossowicki A."/>
            <person name="Rajewska M."/>
            <person name="Maciag T."/>
            <person name="Kaczynski Z."/>
            <person name="Czerwicka M."/>
            <person name="Jafra S."/>
        </authorList>
    </citation>
    <scope>NUCLEOTIDE SEQUENCE [LARGE SCALE GENOMIC DNA]</scope>
    <source>
        <strain evidence="1 3">A44</strain>
    </source>
</reference>
<dbReference type="GO" id="GO:0008967">
    <property type="term" value="F:phosphoglycolate phosphatase activity"/>
    <property type="evidence" value="ECO:0007669"/>
    <property type="project" value="TreeGrafter"/>
</dbReference>
<organism evidence="1 3">
    <name type="scientific">Ochrobactrum quorumnocens</name>
    <dbReference type="NCBI Taxonomy" id="271865"/>
    <lineage>
        <taxon>Bacteria</taxon>
        <taxon>Pseudomonadati</taxon>
        <taxon>Pseudomonadota</taxon>
        <taxon>Alphaproteobacteria</taxon>
        <taxon>Hyphomicrobiales</taxon>
        <taxon>Brucellaceae</taxon>
        <taxon>Brucella/Ochrobactrum group</taxon>
        <taxon>Ochrobactrum</taxon>
    </lineage>
</organism>
<dbReference type="InterPro" id="IPR041492">
    <property type="entry name" value="HAD_2"/>
</dbReference>
<gene>
    <name evidence="1" type="ORF">CES85_1118</name>
    <name evidence="2" type="ORF">F3W84_17240</name>
</gene>
<dbReference type="KEGG" id="och:CES85_1118"/>